<reference evidence="1" key="2">
    <citation type="submission" date="2020-11" db="EMBL/GenBank/DDBJ databases">
        <authorList>
            <person name="McCartney M.A."/>
            <person name="Auch B."/>
            <person name="Kono T."/>
            <person name="Mallez S."/>
            <person name="Becker A."/>
            <person name="Gohl D.M."/>
            <person name="Silverstein K.A.T."/>
            <person name="Koren S."/>
            <person name="Bechman K.B."/>
            <person name="Herman A."/>
            <person name="Abrahante J.E."/>
            <person name="Garbe J."/>
        </authorList>
    </citation>
    <scope>NUCLEOTIDE SEQUENCE</scope>
    <source>
        <strain evidence="1">Duluth1</strain>
        <tissue evidence="1">Whole animal</tissue>
    </source>
</reference>
<name>A0A9D3YD78_DREPO</name>
<comment type="caution">
    <text evidence="1">The sequence shown here is derived from an EMBL/GenBank/DDBJ whole genome shotgun (WGS) entry which is preliminary data.</text>
</comment>
<dbReference type="Proteomes" id="UP000828390">
    <property type="component" value="Unassembled WGS sequence"/>
</dbReference>
<sequence length="54" mass="5760">MGEIKIEKASGDDEVLPMETEVLSVIAQEDDLSTSSVFTALDEVGQFSVVDEVG</sequence>
<keyword evidence="2" id="KW-1185">Reference proteome</keyword>
<reference evidence="1" key="1">
    <citation type="journal article" date="2019" name="bioRxiv">
        <title>The Genome of the Zebra Mussel, Dreissena polymorpha: A Resource for Invasive Species Research.</title>
        <authorList>
            <person name="McCartney M.A."/>
            <person name="Auch B."/>
            <person name="Kono T."/>
            <person name="Mallez S."/>
            <person name="Zhang Y."/>
            <person name="Obille A."/>
            <person name="Becker A."/>
            <person name="Abrahante J.E."/>
            <person name="Garbe J."/>
            <person name="Badalamenti J.P."/>
            <person name="Herman A."/>
            <person name="Mangelson H."/>
            <person name="Liachko I."/>
            <person name="Sullivan S."/>
            <person name="Sone E.D."/>
            <person name="Koren S."/>
            <person name="Silverstein K.A.T."/>
            <person name="Beckman K.B."/>
            <person name="Gohl D.M."/>
        </authorList>
    </citation>
    <scope>NUCLEOTIDE SEQUENCE</scope>
    <source>
        <strain evidence="1">Duluth1</strain>
        <tissue evidence="1">Whole animal</tissue>
    </source>
</reference>
<organism evidence="1 2">
    <name type="scientific">Dreissena polymorpha</name>
    <name type="common">Zebra mussel</name>
    <name type="synonym">Mytilus polymorpha</name>
    <dbReference type="NCBI Taxonomy" id="45954"/>
    <lineage>
        <taxon>Eukaryota</taxon>
        <taxon>Metazoa</taxon>
        <taxon>Spiralia</taxon>
        <taxon>Lophotrochozoa</taxon>
        <taxon>Mollusca</taxon>
        <taxon>Bivalvia</taxon>
        <taxon>Autobranchia</taxon>
        <taxon>Heteroconchia</taxon>
        <taxon>Euheterodonta</taxon>
        <taxon>Imparidentia</taxon>
        <taxon>Neoheterodontei</taxon>
        <taxon>Myida</taxon>
        <taxon>Dreissenoidea</taxon>
        <taxon>Dreissenidae</taxon>
        <taxon>Dreissena</taxon>
    </lineage>
</organism>
<proteinExistence type="predicted"/>
<accession>A0A9D3YD78</accession>
<evidence type="ECO:0000313" key="1">
    <source>
        <dbReference type="EMBL" id="KAH3698398.1"/>
    </source>
</evidence>
<dbReference type="AlphaFoldDB" id="A0A9D3YD78"/>
<gene>
    <name evidence="1" type="ORF">DPMN_085918</name>
</gene>
<dbReference type="EMBL" id="JAIWYP010000016">
    <property type="protein sequence ID" value="KAH3698398.1"/>
    <property type="molecule type" value="Genomic_DNA"/>
</dbReference>
<protein>
    <submittedName>
        <fullName evidence="1">Uncharacterized protein</fullName>
    </submittedName>
</protein>
<evidence type="ECO:0000313" key="2">
    <source>
        <dbReference type="Proteomes" id="UP000828390"/>
    </source>
</evidence>